<sequence>MKTELQVLSEQELLGKKFKIYGTYEEPLFLAKDVAEWIGHSQVSKMLDTVDDEEKLMGTLFLSGQKRNLWMLKENGVYEVIMQSRKPIAKTVKKQFKAILHSVRVHGGYLAGQETMSPEQIMAQGLLAAQSIIDEKNKLIAGLEPKGAYYDKILRCKGLINTTVIAKDYGMSARSFNKMLHEYGIQYKQDRQWLLYAKYQNKGYTGSQTTDIEIEGDSFAVIDTKWTQKGRAFLYSFLKKKGIVPTMERLDLFPDVEPSRPVLIQEVM</sequence>
<name>A0AAP2XXI9_CLOIN</name>
<dbReference type="SMART" id="SM01040">
    <property type="entry name" value="Bro-N"/>
    <property type="match status" value="1"/>
</dbReference>
<dbReference type="InterPro" id="IPR003497">
    <property type="entry name" value="BRO_N_domain"/>
</dbReference>
<protein>
    <submittedName>
        <fullName evidence="2">Phage antirepressor KilAC domain-containing protein</fullName>
    </submittedName>
</protein>
<dbReference type="EMBL" id="JAKTMA010000073">
    <property type="protein sequence ID" value="MCR0235496.1"/>
    <property type="molecule type" value="Genomic_DNA"/>
</dbReference>
<proteinExistence type="predicted"/>
<evidence type="ECO:0000259" key="1">
    <source>
        <dbReference type="PROSITE" id="PS51750"/>
    </source>
</evidence>
<reference evidence="2" key="1">
    <citation type="journal article" date="2022" name="Clin. Infect. Dis.">
        <title>Association between Clostridium innocuum and antibiotic-associated diarrhea in adults and children: A cross-sectional study and comparative genomics analysis.</title>
        <authorList>
            <person name="Cherny K.E."/>
            <person name="Muscat E.B."/>
            <person name="Balaji A."/>
            <person name="Mukherjee J."/>
            <person name="Ozer E.A."/>
            <person name="Angarone M.P."/>
            <person name="Hauser A.R."/>
            <person name="Sichel J.S."/>
            <person name="Amponsah E."/>
            <person name="Kociolek L.K."/>
        </authorList>
    </citation>
    <scope>NUCLEOTIDE SEQUENCE</scope>
    <source>
        <strain evidence="2">NU1-AC-029v</strain>
    </source>
</reference>
<feature type="domain" description="Bro-N" evidence="1">
    <location>
        <begin position="2"/>
        <end position="107"/>
    </location>
</feature>
<dbReference type="PROSITE" id="PS51750">
    <property type="entry name" value="BRO_N"/>
    <property type="match status" value="1"/>
</dbReference>
<dbReference type="InterPro" id="IPR005039">
    <property type="entry name" value="Ant_C"/>
</dbReference>
<dbReference type="RefSeq" id="WP_008819722.1">
    <property type="nucleotide sequence ID" value="NZ_AP025565.1"/>
</dbReference>
<dbReference type="Pfam" id="PF02498">
    <property type="entry name" value="Bro-N"/>
    <property type="match status" value="1"/>
</dbReference>
<gene>
    <name evidence="2" type="ORF">MKC95_22290</name>
</gene>
<dbReference type="AlphaFoldDB" id="A0AAP2XXI9"/>
<dbReference type="GO" id="GO:0003677">
    <property type="term" value="F:DNA binding"/>
    <property type="evidence" value="ECO:0007669"/>
    <property type="project" value="InterPro"/>
</dbReference>
<organism evidence="2 3">
    <name type="scientific">Clostridium innocuum</name>
    <dbReference type="NCBI Taxonomy" id="1522"/>
    <lineage>
        <taxon>Bacteria</taxon>
        <taxon>Bacillati</taxon>
        <taxon>Bacillota</taxon>
        <taxon>Clostridia</taxon>
        <taxon>Eubacteriales</taxon>
        <taxon>Clostridiaceae</taxon>
        <taxon>Clostridium</taxon>
    </lineage>
</organism>
<dbReference type="Pfam" id="PF03374">
    <property type="entry name" value="ANT"/>
    <property type="match status" value="1"/>
</dbReference>
<evidence type="ECO:0000313" key="2">
    <source>
        <dbReference type="EMBL" id="MCR0235496.1"/>
    </source>
</evidence>
<evidence type="ECO:0000313" key="3">
    <source>
        <dbReference type="Proteomes" id="UP001203972"/>
    </source>
</evidence>
<dbReference type="Proteomes" id="UP001203972">
    <property type="component" value="Unassembled WGS sequence"/>
</dbReference>
<accession>A0AAP2XXI9</accession>
<comment type="caution">
    <text evidence="2">The sequence shown here is derived from an EMBL/GenBank/DDBJ whole genome shotgun (WGS) entry which is preliminary data.</text>
</comment>